<evidence type="ECO:0000256" key="1">
    <source>
        <dbReference type="SAM" id="MobiDB-lite"/>
    </source>
</evidence>
<accession>M6VQ24</accession>
<proteinExistence type="predicted"/>
<evidence type="ECO:0000313" key="3">
    <source>
        <dbReference type="Proteomes" id="UP000012149"/>
    </source>
</evidence>
<dbReference type="EMBL" id="AKWE02000056">
    <property type="protein sequence ID" value="EMO58885.1"/>
    <property type="molecule type" value="Genomic_DNA"/>
</dbReference>
<sequence>MLIEGEAASKSLERSSGNLVSQSGAIEKRRFPLFKNF</sequence>
<evidence type="ECO:0000313" key="2">
    <source>
        <dbReference type="EMBL" id="EMO58885.1"/>
    </source>
</evidence>
<dbReference type="AlphaFoldDB" id="M6VQ24"/>
<feature type="region of interest" description="Disordered" evidence="1">
    <location>
        <begin position="1"/>
        <end position="23"/>
    </location>
</feature>
<name>M6VQ24_9LEPT</name>
<comment type="caution">
    <text evidence="2">The sequence shown here is derived from an EMBL/GenBank/DDBJ whole genome shotgun (WGS) entry which is preliminary data.</text>
</comment>
<reference evidence="2 3" key="1">
    <citation type="submission" date="2013-01" db="EMBL/GenBank/DDBJ databases">
        <authorList>
            <person name="Harkins D.M."/>
            <person name="Durkin A.S."/>
            <person name="Brinkac L.M."/>
            <person name="Haft D.H."/>
            <person name="Selengut J.D."/>
            <person name="Sanka R."/>
            <person name="DePew J."/>
            <person name="Purushe J."/>
            <person name="Matthias M.A."/>
            <person name="Vinetz J.M."/>
            <person name="Sutton G.G."/>
            <person name="Nierman W.C."/>
            <person name="Fouts D.E."/>
        </authorList>
    </citation>
    <scope>NUCLEOTIDE SEQUENCE [LARGE SCALE GENOMIC DNA]</scope>
    <source>
        <strain evidence="2 3">CBC1416</strain>
    </source>
</reference>
<dbReference type="Proteomes" id="UP000012149">
    <property type="component" value="Unassembled WGS sequence"/>
</dbReference>
<gene>
    <name evidence="2" type="ORF">LEP1GSC161_3006</name>
</gene>
<feature type="compositionally biased region" description="Polar residues" evidence="1">
    <location>
        <begin position="14"/>
        <end position="23"/>
    </location>
</feature>
<organism evidence="2 3">
    <name type="scientific">Leptospira santarosai str. CBC1416</name>
    <dbReference type="NCBI Taxonomy" id="1193059"/>
    <lineage>
        <taxon>Bacteria</taxon>
        <taxon>Pseudomonadati</taxon>
        <taxon>Spirochaetota</taxon>
        <taxon>Spirochaetia</taxon>
        <taxon>Leptospirales</taxon>
        <taxon>Leptospiraceae</taxon>
        <taxon>Leptospira</taxon>
    </lineage>
</organism>
<protein>
    <submittedName>
        <fullName evidence="2">Uncharacterized protein</fullName>
    </submittedName>
</protein>